<dbReference type="Proteomes" id="UP000189681">
    <property type="component" value="Unassembled WGS sequence"/>
</dbReference>
<protein>
    <submittedName>
        <fullName evidence="1">Uncharacterized protein</fullName>
    </submittedName>
</protein>
<evidence type="ECO:0000313" key="1">
    <source>
        <dbReference type="EMBL" id="OOP57008.1"/>
    </source>
</evidence>
<name>A0A1V4AV59_9BACT</name>
<dbReference type="EMBL" id="AYTS01000051">
    <property type="protein sequence ID" value="OOP57008.1"/>
    <property type="molecule type" value="Genomic_DNA"/>
</dbReference>
<reference evidence="1 2" key="1">
    <citation type="journal article" date="2017" name="Water Res.">
        <title>Discovery and metagenomic analysis of an anammox bacterial enrichment related to Candidatus "Brocadia caroliniensis" in a full-scale glycerol-fed nitritation-denitritation separate centrate treatment process.</title>
        <authorList>
            <person name="Park H."/>
            <person name="Brotto A.C."/>
            <person name="van Loosdrecht M.C."/>
            <person name="Chandran K."/>
        </authorList>
    </citation>
    <scope>NUCLEOTIDE SEQUENCE [LARGE SCALE GENOMIC DNA]</scope>
    <source>
        <strain evidence="1">26THWARD</strain>
    </source>
</reference>
<accession>A0A1V4AV59</accession>
<dbReference type="STRING" id="1004156.AYP45_05900"/>
<proteinExistence type="predicted"/>
<organism evidence="1 2">
    <name type="scientific">Candidatus Brocadia carolinensis</name>
    <dbReference type="NCBI Taxonomy" id="1004156"/>
    <lineage>
        <taxon>Bacteria</taxon>
        <taxon>Pseudomonadati</taxon>
        <taxon>Planctomycetota</taxon>
        <taxon>Candidatus Brocadiia</taxon>
        <taxon>Candidatus Brocadiales</taxon>
        <taxon>Candidatus Brocadiaceae</taxon>
        <taxon>Candidatus Brocadia</taxon>
    </lineage>
</organism>
<gene>
    <name evidence="1" type="ORF">AYP45_05900</name>
</gene>
<dbReference type="AlphaFoldDB" id="A0A1V4AV59"/>
<evidence type="ECO:0000313" key="2">
    <source>
        <dbReference type="Proteomes" id="UP000189681"/>
    </source>
</evidence>
<comment type="caution">
    <text evidence="1">The sequence shown here is derived from an EMBL/GenBank/DDBJ whole genome shotgun (WGS) entry which is preliminary data.</text>
</comment>
<sequence length="59" mass="7036">MKPSGFLKKRMAEQFSVEVHTVNYHLKKIFKRRELQEDATIRKIRIVQKGSSRDVCRDC</sequence>